<feature type="chain" id="PRO_5014967113" evidence="1">
    <location>
        <begin position="22"/>
        <end position="70"/>
    </location>
</feature>
<dbReference type="AlphaFoldDB" id="A0A2M4DEG6"/>
<reference evidence="2" key="1">
    <citation type="submission" date="2018-01" db="EMBL/GenBank/DDBJ databases">
        <title>An insight into the sialome of Amazonian anophelines.</title>
        <authorList>
            <person name="Ribeiro J.M."/>
            <person name="Scarpassa V."/>
            <person name="Calvo E."/>
        </authorList>
    </citation>
    <scope>NUCLEOTIDE SEQUENCE</scope>
</reference>
<keyword evidence="1" id="KW-0732">Signal</keyword>
<evidence type="ECO:0000313" key="2">
    <source>
        <dbReference type="EMBL" id="MBW75558.1"/>
    </source>
</evidence>
<sequence>MGTALYISLLVSLLFVHLSICDPFELCGYWRSTKDKTDWKGKRLPIRRKKGNIKRCCRAYQLFADQWTRG</sequence>
<dbReference type="EMBL" id="GGFL01011380">
    <property type="protein sequence ID" value="MBW75558.1"/>
    <property type="molecule type" value="Transcribed_RNA"/>
</dbReference>
<feature type="signal peptide" evidence="1">
    <location>
        <begin position="1"/>
        <end position="21"/>
    </location>
</feature>
<organism evidence="2">
    <name type="scientific">Anopheles darlingi</name>
    <name type="common">Mosquito</name>
    <dbReference type="NCBI Taxonomy" id="43151"/>
    <lineage>
        <taxon>Eukaryota</taxon>
        <taxon>Metazoa</taxon>
        <taxon>Ecdysozoa</taxon>
        <taxon>Arthropoda</taxon>
        <taxon>Hexapoda</taxon>
        <taxon>Insecta</taxon>
        <taxon>Pterygota</taxon>
        <taxon>Neoptera</taxon>
        <taxon>Endopterygota</taxon>
        <taxon>Diptera</taxon>
        <taxon>Nematocera</taxon>
        <taxon>Culicoidea</taxon>
        <taxon>Culicidae</taxon>
        <taxon>Anophelinae</taxon>
        <taxon>Anopheles</taxon>
    </lineage>
</organism>
<proteinExistence type="predicted"/>
<name>A0A2M4DEG6_ANODA</name>
<protein>
    <submittedName>
        <fullName evidence="2">Putative secreted protein</fullName>
    </submittedName>
</protein>
<evidence type="ECO:0000256" key="1">
    <source>
        <dbReference type="SAM" id="SignalP"/>
    </source>
</evidence>
<accession>A0A2M4DEG6</accession>